<sequence length="236" mass="27830">MVHHIDGEMVPILEKLSEENKLTLPVAVDLTAEVLKVNRRYPGLPRWIRESLNAVLEMDLIYSDYGIKSKLIRLVNRRREVTEEDIIELKQLTFEMVSTMSERELEGYDIKITDKIEVVDNVLKTMEQTTEMLPVYLDVENTYGFLGERHWRSKKFQGVAALVIILDPINKEVLLWRLHKTPELDDVRDRLKELSLYRKILTWGEEPILEGIQNKKNIQHRSINLYSRKYRSPKTD</sequence>
<dbReference type="Proteomes" id="UP000230233">
    <property type="component" value="Chromosome X"/>
</dbReference>
<dbReference type="AlphaFoldDB" id="A0A2G5T3H4"/>
<accession>A0A2G5T3H4</accession>
<name>A0A2G5T3H4_9PELO</name>
<evidence type="ECO:0008006" key="3">
    <source>
        <dbReference type="Google" id="ProtNLM"/>
    </source>
</evidence>
<keyword evidence="2" id="KW-1185">Reference proteome</keyword>
<comment type="caution">
    <text evidence="1">The sequence shown here is derived from an EMBL/GenBank/DDBJ whole genome shotgun (WGS) entry which is preliminary data.</text>
</comment>
<gene>
    <name evidence="1" type="primary">Cnig_chr_X.g26421</name>
    <name evidence="1" type="ORF">B9Z55_026421</name>
</gene>
<evidence type="ECO:0000313" key="1">
    <source>
        <dbReference type="EMBL" id="PIC21661.1"/>
    </source>
</evidence>
<evidence type="ECO:0000313" key="2">
    <source>
        <dbReference type="Proteomes" id="UP000230233"/>
    </source>
</evidence>
<organism evidence="1 2">
    <name type="scientific">Caenorhabditis nigoni</name>
    <dbReference type="NCBI Taxonomy" id="1611254"/>
    <lineage>
        <taxon>Eukaryota</taxon>
        <taxon>Metazoa</taxon>
        <taxon>Ecdysozoa</taxon>
        <taxon>Nematoda</taxon>
        <taxon>Chromadorea</taxon>
        <taxon>Rhabditida</taxon>
        <taxon>Rhabditina</taxon>
        <taxon>Rhabditomorpha</taxon>
        <taxon>Rhabditoidea</taxon>
        <taxon>Rhabditidae</taxon>
        <taxon>Peloderinae</taxon>
        <taxon>Caenorhabditis</taxon>
    </lineage>
</organism>
<dbReference type="EMBL" id="PDUG01000006">
    <property type="protein sequence ID" value="PIC21661.1"/>
    <property type="molecule type" value="Genomic_DNA"/>
</dbReference>
<protein>
    <recommendedName>
        <fullName evidence="3">3'-5' exonuclease domain-containing protein</fullName>
    </recommendedName>
</protein>
<proteinExistence type="predicted"/>
<reference evidence="2" key="1">
    <citation type="submission" date="2017-10" db="EMBL/GenBank/DDBJ databases">
        <title>Rapid genome shrinkage in a self-fertile nematode reveals novel sperm competition proteins.</title>
        <authorList>
            <person name="Yin D."/>
            <person name="Schwarz E.M."/>
            <person name="Thomas C.G."/>
            <person name="Felde R.L."/>
            <person name="Korf I.F."/>
            <person name="Cutter A.D."/>
            <person name="Schartner C.M."/>
            <person name="Ralston E.J."/>
            <person name="Meyer B.J."/>
            <person name="Haag E.S."/>
        </authorList>
    </citation>
    <scope>NUCLEOTIDE SEQUENCE [LARGE SCALE GENOMIC DNA]</scope>
    <source>
        <strain evidence="2">JU1422</strain>
    </source>
</reference>